<sequence>MTAAALSKFIPWPDYIRFSRVKQTGSGFDHPLLISWSLIHNQGW</sequence>
<gene>
    <name evidence="1" type="ORF">OP8BY_2344</name>
</gene>
<dbReference type="Proteomes" id="UP000257323">
    <property type="component" value="Unassembled WGS sequence"/>
</dbReference>
<name>A0A3E2BMV4_9BACT</name>
<evidence type="ECO:0000313" key="1">
    <source>
        <dbReference type="EMBL" id="RFT15946.1"/>
    </source>
</evidence>
<reference evidence="1 2" key="1">
    <citation type="submission" date="2018-08" db="EMBL/GenBank/DDBJ databases">
        <title>Genome analysis of the thermophilic bacterium of the candidate phylum Aminicenantes from deep subsurface aquifer revealed its physiology and ecological role.</title>
        <authorList>
            <person name="Kadnikov V.V."/>
            <person name="Mardanov A.V."/>
            <person name="Beletsky A.V."/>
            <person name="Karnachuk O.V."/>
            <person name="Ravin N.V."/>
        </authorList>
    </citation>
    <scope>NUCLEOTIDE SEQUENCE [LARGE SCALE GENOMIC DNA]</scope>
    <source>
        <strain evidence="1">BY38</strain>
    </source>
</reference>
<protein>
    <submittedName>
        <fullName evidence="1">Uncharacterized protein</fullName>
    </submittedName>
</protein>
<evidence type="ECO:0000313" key="2">
    <source>
        <dbReference type="Proteomes" id="UP000257323"/>
    </source>
</evidence>
<dbReference type="EMBL" id="QUAH01000006">
    <property type="protein sequence ID" value="RFT15946.1"/>
    <property type="molecule type" value="Genomic_DNA"/>
</dbReference>
<comment type="caution">
    <text evidence="1">The sequence shown here is derived from an EMBL/GenBank/DDBJ whole genome shotgun (WGS) entry which is preliminary data.</text>
</comment>
<proteinExistence type="predicted"/>
<accession>A0A3E2BMV4</accession>
<organism evidence="1 2">
    <name type="scientific">Candidatus Saccharicenans subterraneus</name>
    <dbReference type="NCBI Taxonomy" id="2508984"/>
    <lineage>
        <taxon>Bacteria</taxon>
        <taxon>Candidatus Aminicenantota</taxon>
        <taxon>Candidatus Aminicenantia</taxon>
        <taxon>Candidatus Aminicenantales</taxon>
        <taxon>Candidatus Saccharicenantaceae</taxon>
        <taxon>Candidatus Saccharicenans</taxon>
    </lineage>
</organism>
<dbReference type="AlphaFoldDB" id="A0A3E2BMV4"/>